<evidence type="ECO:0000256" key="1">
    <source>
        <dbReference type="ARBA" id="ARBA00004651"/>
    </source>
</evidence>
<dbReference type="GO" id="GO:0005886">
    <property type="term" value="C:plasma membrane"/>
    <property type="evidence" value="ECO:0007669"/>
    <property type="project" value="UniProtKB-SubCell"/>
</dbReference>
<organism evidence="9 10">
    <name type="scientific">Actinokineospora auranticolor</name>
    <dbReference type="NCBI Taxonomy" id="155976"/>
    <lineage>
        <taxon>Bacteria</taxon>
        <taxon>Bacillati</taxon>
        <taxon>Actinomycetota</taxon>
        <taxon>Actinomycetes</taxon>
        <taxon>Pseudonocardiales</taxon>
        <taxon>Pseudonocardiaceae</taxon>
        <taxon>Actinokineospora</taxon>
    </lineage>
</organism>
<accession>A0A2S6GKA7</accession>
<keyword evidence="5 7" id="KW-1133">Transmembrane helix</keyword>
<evidence type="ECO:0000313" key="10">
    <source>
        <dbReference type="Proteomes" id="UP000239203"/>
    </source>
</evidence>
<reference evidence="9 10" key="1">
    <citation type="submission" date="2018-02" db="EMBL/GenBank/DDBJ databases">
        <title>Genomic Encyclopedia of Archaeal and Bacterial Type Strains, Phase II (KMG-II): from individual species to whole genera.</title>
        <authorList>
            <person name="Goeker M."/>
        </authorList>
    </citation>
    <scope>NUCLEOTIDE SEQUENCE [LARGE SCALE GENOMIC DNA]</scope>
    <source>
        <strain evidence="9 10">YU 961-1</strain>
    </source>
</reference>
<evidence type="ECO:0000313" key="9">
    <source>
        <dbReference type="EMBL" id="PPK65649.1"/>
    </source>
</evidence>
<evidence type="ECO:0000259" key="8">
    <source>
        <dbReference type="PROSITE" id="PS50850"/>
    </source>
</evidence>
<dbReference type="InterPro" id="IPR020846">
    <property type="entry name" value="MFS_dom"/>
</dbReference>
<dbReference type="InterPro" id="IPR050171">
    <property type="entry name" value="MFS_Transporters"/>
</dbReference>
<evidence type="ECO:0000256" key="5">
    <source>
        <dbReference type="ARBA" id="ARBA00022989"/>
    </source>
</evidence>
<proteinExistence type="predicted"/>
<feature type="transmembrane region" description="Helical" evidence="7">
    <location>
        <begin position="162"/>
        <end position="185"/>
    </location>
</feature>
<dbReference type="GO" id="GO:0022857">
    <property type="term" value="F:transmembrane transporter activity"/>
    <property type="evidence" value="ECO:0007669"/>
    <property type="project" value="InterPro"/>
</dbReference>
<protein>
    <submittedName>
        <fullName evidence="9">MFS transporter</fullName>
    </submittedName>
</protein>
<keyword evidence="2" id="KW-0813">Transport</keyword>
<evidence type="ECO:0000256" key="3">
    <source>
        <dbReference type="ARBA" id="ARBA00022475"/>
    </source>
</evidence>
<keyword evidence="6 7" id="KW-0472">Membrane</keyword>
<dbReference type="EMBL" id="PTIX01000013">
    <property type="protein sequence ID" value="PPK65649.1"/>
    <property type="molecule type" value="Genomic_DNA"/>
</dbReference>
<feature type="transmembrane region" description="Helical" evidence="7">
    <location>
        <begin position="340"/>
        <end position="361"/>
    </location>
</feature>
<dbReference type="AlphaFoldDB" id="A0A2S6GKA7"/>
<name>A0A2S6GKA7_9PSEU</name>
<dbReference type="SUPFAM" id="SSF103473">
    <property type="entry name" value="MFS general substrate transporter"/>
    <property type="match status" value="1"/>
</dbReference>
<dbReference type="RefSeq" id="WP_104481069.1">
    <property type="nucleotide sequence ID" value="NZ_CP154825.1"/>
</dbReference>
<feature type="transmembrane region" description="Helical" evidence="7">
    <location>
        <begin position="367"/>
        <end position="387"/>
    </location>
</feature>
<evidence type="ECO:0000256" key="6">
    <source>
        <dbReference type="ARBA" id="ARBA00023136"/>
    </source>
</evidence>
<feature type="domain" description="Major facilitator superfamily (MFS) profile" evidence="8">
    <location>
        <begin position="1"/>
        <end position="392"/>
    </location>
</feature>
<sequence>MSGSRTRYLVGMAVDATGAGLYLPLSLLYFHHVTGMPIAQVGVVMTAGALFALVGNPIAGTLVDRLGARSVVVGGYVLRAVGFAAYPLVDSATTMFLAVALVAVGDGSFPPSIQALVAEIAEGTARDKLLAAQRSMRNAGLGLGGLAAGGALTIGSDAAYTGIVLATGVAYLAAAVIIGTIPLPARGRRGRAAIKGGYREVFANKPFLALALVNVPIAFGYMVLAVALPVYITQQLHAATGLVGALYAVNTIGIAVLQIPVTRMLVRYRRTRATALGALVIGASFVLFALLGAVSSATAVLLVGSFVATALFTAGELMHGATASALVSSAAPVETRGRHLSVYQFSWAIPTALAPAVLTALLSASAIGMWLVLAAGVVGSAAAMVRLEPRLPADAVRPKAVVTAAVPRPVETVMGEPVVGGPVAVETIVSARSVSVR</sequence>
<gene>
    <name evidence="9" type="ORF">CLV40_113133</name>
</gene>
<feature type="transmembrane region" description="Helical" evidence="7">
    <location>
        <begin position="238"/>
        <end position="261"/>
    </location>
</feature>
<dbReference type="PROSITE" id="PS50850">
    <property type="entry name" value="MFS"/>
    <property type="match status" value="1"/>
</dbReference>
<dbReference type="Gene3D" id="1.20.1250.20">
    <property type="entry name" value="MFS general substrate transporter like domains"/>
    <property type="match status" value="1"/>
</dbReference>
<dbReference type="Pfam" id="PF07690">
    <property type="entry name" value="MFS_1"/>
    <property type="match status" value="1"/>
</dbReference>
<dbReference type="InterPro" id="IPR036259">
    <property type="entry name" value="MFS_trans_sf"/>
</dbReference>
<feature type="transmembrane region" description="Helical" evidence="7">
    <location>
        <begin position="273"/>
        <end position="293"/>
    </location>
</feature>
<keyword evidence="10" id="KW-1185">Reference proteome</keyword>
<feature type="transmembrane region" description="Helical" evidence="7">
    <location>
        <begin position="38"/>
        <end position="59"/>
    </location>
</feature>
<dbReference type="PANTHER" id="PTHR23517">
    <property type="entry name" value="RESISTANCE PROTEIN MDTM, PUTATIVE-RELATED-RELATED"/>
    <property type="match status" value="1"/>
</dbReference>
<comment type="subcellular location">
    <subcellularLocation>
        <location evidence="1">Cell membrane</location>
        <topology evidence="1">Multi-pass membrane protein</topology>
    </subcellularLocation>
</comment>
<keyword evidence="4 7" id="KW-0812">Transmembrane</keyword>
<evidence type="ECO:0000256" key="4">
    <source>
        <dbReference type="ARBA" id="ARBA00022692"/>
    </source>
</evidence>
<dbReference type="OrthoDB" id="4109786at2"/>
<dbReference type="InterPro" id="IPR011701">
    <property type="entry name" value="MFS"/>
</dbReference>
<evidence type="ECO:0000256" key="7">
    <source>
        <dbReference type="SAM" id="Phobius"/>
    </source>
</evidence>
<feature type="transmembrane region" description="Helical" evidence="7">
    <location>
        <begin position="12"/>
        <end position="32"/>
    </location>
</feature>
<comment type="caution">
    <text evidence="9">The sequence shown here is derived from an EMBL/GenBank/DDBJ whole genome shotgun (WGS) entry which is preliminary data.</text>
</comment>
<keyword evidence="3" id="KW-1003">Cell membrane</keyword>
<evidence type="ECO:0000256" key="2">
    <source>
        <dbReference type="ARBA" id="ARBA00022448"/>
    </source>
</evidence>
<feature type="transmembrane region" description="Helical" evidence="7">
    <location>
        <begin position="206"/>
        <end position="232"/>
    </location>
</feature>
<dbReference type="Proteomes" id="UP000239203">
    <property type="component" value="Unassembled WGS sequence"/>
</dbReference>
<dbReference type="PANTHER" id="PTHR23517:SF2">
    <property type="entry name" value="MULTIDRUG RESISTANCE PROTEIN MDTH"/>
    <property type="match status" value="1"/>
</dbReference>
<feature type="transmembrane region" description="Helical" evidence="7">
    <location>
        <begin position="299"/>
        <end position="319"/>
    </location>
</feature>